<proteinExistence type="predicted"/>
<dbReference type="RefSeq" id="WP_270029662.1">
    <property type="nucleotide sequence ID" value="NZ_JAPDDP010000101.1"/>
</dbReference>
<keyword evidence="4" id="KW-1185">Reference proteome</keyword>
<feature type="chain" id="PRO_5040936474" evidence="2">
    <location>
        <begin position="23"/>
        <end position="564"/>
    </location>
</feature>
<dbReference type="Proteomes" id="UP001147653">
    <property type="component" value="Unassembled WGS sequence"/>
</dbReference>
<gene>
    <name evidence="3" type="ORF">OJ997_33025</name>
</gene>
<sequence>MNRRWKVLAVACAAALAMPASAAVAHDPEELGGTPLTEPFGRQFWFFANFQTAQNPYNAANTHVTSSDIAFWGNIAYVGDYGGFRIFDISRPTPKLISDVRCYGPQGDPSVFDRNGDGNADTLVLSVDSPLVGPQCGAAPASKSATTGKYPDGTWEGIRIFDVTNPYAPTQAATVYQDCGSHTNTLLPAPSKGHGRHGGKAKSMYVLNSSYPLGEGPTCGPLGEAAGRKVNHGVVQVVEIPFDDVTKAKELTELPVVYPNDPDGIYRPVADHGIAAPLDNFLGCHDLSTFPALGIVGAACGEQAQVWKIDKRTGLPDTANPVWSYDQPNVDFWHSATFSWDGRVANFIDESFGDGCPTVTTKTAGLPGPPKEYESGNMFFFETRSGDLLSEFRNPRPTNDATSPGSGKYCSSHLGIPVPSFDRYLLVNAYYRGGSSVIDFSDPEHPKEIAYADKDGTNTWSAYTYPRKSGWTKSISVYSNDGLSRNYAAPGQPATYPEAAYGFMRFRAEVGRVGVIGFDRLNPQLQEKVIPNVLGWRKHGKPHKYDRGRPGDGHRNRSARPWEK</sequence>
<dbReference type="InterPro" id="IPR013211">
    <property type="entry name" value="LVIVD"/>
</dbReference>
<accession>A0A9X3NHS9</accession>
<keyword evidence="2" id="KW-0732">Signal</keyword>
<dbReference type="EMBL" id="JAPDDP010000101">
    <property type="protein sequence ID" value="MDA0185175.1"/>
    <property type="molecule type" value="Genomic_DNA"/>
</dbReference>
<evidence type="ECO:0000256" key="1">
    <source>
        <dbReference type="SAM" id="MobiDB-lite"/>
    </source>
</evidence>
<name>A0A9X3NHS9_9ACTN</name>
<comment type="caution">
    <text evidence="3">The sequence shown here is derived from an EMBL/GenBank/DDBJ whole genome shotgun (WGS) entry which is preliminary data.</text>
</comment>
<evidence type="ECO:0000313" key="4">
    <source>
        <dbReference type="Proteomes" id="UP001147653"/>
    </source>
</evidence>
<feature type="signal peptide" evidence="2">
    <location>
        <begin position="1"/>
        <end position="22"/>
    </location>
</feature>
<reference evidence="3" key="1">
    <citation type="submission" date="2022-10" db="EMBL/GenBank/DDBJ databases">
        <title>The WGS of Solirubrobacter phytolaccae KCTC 29190.</title>
        <authorList>
            <person name="Jiang Z."/>
        </authorList>
    </citation>
    <scope>NUCLEOTIDE SEQUENCE</scope>
    <source>
        <strain evidence="3">KCTC 29190</strain>
    </source>
</reference>
<organism evidence="3 4">
    <name type="scientific">Solirubrobacter phytolaccae</name>
    <dbReference type="NCBI Taxonomy" id="1404360"/>
    <lineage>
        <taxon>Bacteria</taxon>
        <taxon>Bacillati</taxon>
        <taxon>Actinomycetota</taxon>
        <taxon>Thermoleophilia</taxon>
        <taxon>Solirubrobacterales</taxon>
        <taxon>Solirubrobacteraceae</taxon>
        <taxon>Solirubrobacter</taxon>
    </lineage>
</organism>
<dbReference type="Pfam" id="PF08309">
    <property type="entry name" value="LVIVD"/>
    <property type="match status" value="1"/>
</dbReference>
<protein>
    <submittedName>
        <fullName evidence="3">Uncharacterized protein</fullName>
    </submittedName>
</protein>
<dbReference type="AlphaFoldDB" id="A0A9X3NHS9"/>
<evidence type="ECO:0000256" key="2">
    <source>
        <dbReference type="SAM" id="SignalP"/>
    </source>
</evidence>
<feature type="compositionally biased region" description="Basic and acidic residues" evidence="1">
    <location>
        <begin position="543"/>
        <end position="564"/>
    </location>
</feature>
<evidence type="ECO:0000313" key="3">
    <source>
        <dbReference type="EMBL" id="MDA0185175.1"/>
    </source>
</evidence>
<feature type="region of interest" description="Disordered" evidence="1">
    <location>
        <begin position="539"/>
        <end position="564"/>
    </location>
</feature>